<dbReference type="AlphaFoldDB" id="A0A9D7AHX9"/>
<dbReference type="Pfam" id="PF03527">
    <property type="entry name" value="RHS"/>
    <property type="match status" value="1"/>
</dbReference>
<dbReference type="PANTHER" id="PTHR32305:SF15">
    <property type="entry name" value="PROTEIN RHSA-RELATED"/>
    <property type="match status" value="1"/>
</dbReference>
<dbReference type="Proteomes" id="UP000807542">
    <property type="component" value="Unassembled WGS sequence"/>
</dbReference>
<accession>A0A9D7AHX9</accession>
<dbReference type="EMBL" id="JADRCP010000001">
    <property type="protein sequence ID" value="MBK5176280.1"/>
    <property type="molecule type" value="Genomic_DNA"/>
</dbReference>
<dbReference type="RefSeq" id="WP_228397911.1">
    <property type="nucleotide sequence ID" value="NZ_JADRCP010000001.1"/>
</dbReference>
<comment type="similarity">
    <text evidence="1">Belongs to the RHS family.</text>
</comment>
<evidence type="ECO:0000259" key="4">
    <source>
        <dbReference type="Pfam" id="PF22322"/>
    </source>
</evidence>
<dbReference type="NCBIfam" id="TIGR03696">
    <property type="entry name" value="Rhs_assc_core"/>
    <property type="match status" value="1"/>
</dbReference>
<dbReference type="InterPro" id="IPR054246">
    <property type="entry name" value="DUF6973"/>
</dbReference>
<dbReference type="Pfam" id="PF22322">
    <property type="entry name" value="DUF6973"/>
    <property type="match status" value="1"/>
</dbReference>
<dbReference type="InterPro" id="IPR006530">
    <property type="entry name" value="YD"/>
</dbReference>
<dbReference type="InterPro" id="IPR001826">
    <property type="entry name" value="RHS"/>
</dbReference>
<dbReference type="InterPro" id="IPR056823">
    <property type="entry name" value="TEN-like_YD-shell"/>
</dbReference>
<dbReference type="PANTHER" id="PTHR32305">
    <property type="match status" value="1"/>
</dbReference>
<organism evidence="7 8">
    <name type="scientific">Limnobaculum xujianqingii</name>
    <dbReference type="NCBI Taxonomy" id="2738837"/>
    <lineage>
        <taxon>Bacteria</taxon>
        <taxon>Pseudomonadati</taxon>
        <taxon>Pseudomonadota</taxon>
        <taxon>Gammaproteobacteria</taxon>
        <taxon>Enterobacterales</taxon>
        <taxon>Budviciaceae</taxon>
        <taxon>Limnobaculum</taxon>
    </lineage>
</organism>
<dbReference type="Pfam" id="PF25023">
    <property type="entry name" value="TEN_YD-shell"/>
    <property type="match status" value="1"/>
</dbReference>
<comment type="caution">
    <text evidence="7">The sequence shown here is derived from an EMBL/GenBank/DDBJ whole genome shotgun (WGS) entry which is preliminary data.</text>
</comment>
<dbReference type="EMBL" id="JADRCQ010000001">
    <property type="protein sequence ID" value="MBK5072971.1"/>
    <property type="molecule type" value="Genomic_DNA"/>
</dbReference>
<gene>
    <name evidence="7" type="ORF">I2492_08080</name>
    <name evidence="6" type="ORF">I2493_08080</name>
</gene>
<evidence type="ECO:0000313" key="8">
    <source>
        <dbReference type="Proteomes" id="UP000807542"/>
    </source>
</evidence>
<feature type="domain" description="DUF6973" evidence="4">
    <location>
        <begin position="613"/>
        <end position="679"/>
    </location>
</feature>
<reference evidence="7 9" key="1">
    <citation type="submission" date="2020-11" db="EMBL/GenBank/DDBJ databases">
        <title>Insectihabitans protaetiae gen. nov. sp. nov. and Insectihabitans allomyrinae sp. nov., isolated from larvae of Protaetia brevitarsis seulensis and Allomyrina dichotoma, respectively.</title>
        <authorList>
            <person name="Lee S.D."/>
            <person name="Byeon Y.-S."/>
            <person name="Kim S.-M."/>
            <person name="Yang H.L."/>
            <person name="Kim I.S."/>
        </authorList>
    </citation>
    <scope>NUCLEOTIDE SEQUENCE</scope>
    <source>
        <strain evidence="7">CWB-B4</strain>
        <strain evidence="6 9">CWB-B43</strain>
    </source>
</reference>
<feature type="domain" description="Teneurin-like YD-shell" evidence="5">
    <location>
        <begin position="153"/>
        <end position="311"/>
    </location>
</feature>
<evidence type="ECO:0000313" key="9">
    <source>
        <dbReference type="Proteomes" id="UP001296969"/>
    </source>
</evidence>
<evidence type="ECO:0000259" key="3">
    <source>
        <dbReference type="Pfam" id="PF03527"/>
    </source>
</evidence>
<feature type="domain" description="RHS protein conserved region" evidence="3">
    <location>
        <begin position="470"/>
        <end position="505"/>
    </location>
</feature>
<evidence type="ECO:0000259" key="5">
    <source>
        <dbReference type="Pfam" id="PF25023"/>
    </source>
</evidence>
<dbReference type="NCBIfam" id="TIGR01643">
    <property type="entry name" value="YD_repeat_2x"/>
    <property type="match status" value="1"/>
</dbReference>
<name>A0A9D7AHX9_9GAMM</name>
<evidence type="ECO:0000313" key="7">
    <source>
        <dbReference type="EMBL" id="MBK5176280.1"/>
    </source>
</evidence>
<evidence type="ECO:0000313" key="6">
    <source>
        <dbReference type="EMBL" id="MBK5072971.1"/>
    </source>
</evidence>
<dbReference type="InterPro" id="IPR022385">
    <property type="entry name" value="Rhs_assc_core"/>
</dbReference>
<dbReference type="InterPro" id="IPR050708">
    <property type="entry name" value="T6SS_VgrG/RHS"/>
</dbReference>
<evidence type="ECO:0000256" key="1">
    <source>
        <dbReference type="ARBA" id="ARBA00009455"/>
    </source>
</evidence>
<sequence>MNRLTMEQGFDGRTQRYHYNIAGELIQSQDEGLTTYWHYDLAGRLIRRQLPDSIDERPNEEQWCYDQSGQLISVHHHSEGYPVSVSYQRDKAGNITGEQQIVRRPDGETLWQYQVSHQYHARGFLEETQLEGLPPLRWQTYGPGHLLGVALGDQHLIEFSRDRLHREKERRFGETQLHTDYDTLGRLARFEVNEQPLHPLSREHHYNLRGQMTGITLSEGKLQYSYDEAGRLTGAQRTGPEGLVYHQNWQLDRAGNRLSSTLPDFADTNENHTLSRMGNRIPEDDTYRYRYDRYGNLAEKVHKLNNAEVHHYAWDHQHRLVHYTRLQGNQTVCQAHYLYDPAGRRVGKQVVRSDTAPETFWYGWDGDQMVLTEKNGQRIYTVYYPQSFVPLLRIEGDSPSQLVSLAQKLEQQSDIVFPTELKTQFNQIEQQLRESSLTTDNQRWLQQLSLEPDYLASLLDPLPAVPDTLHLYHCDHLGTPLALMTPKGKIEWQAELDAWGNVLSQHSAQKLTQPIRLQGQQQDEESGLYYNHYRYYDPHIGRYISQDPIGLHGGINTYRYPLNPIQWIDPLGLDAIENALAVTILGPDVIPAKFIVDESYKFGQDMHKIVGGIHNGAADALRHCYWMCRMTQSFGPGKAYLIGKSHEEAGNRAGQPKDEEAMDLANNGVGISCGISFKRCDNACIEKYNNGELHVLGGSNMSPSTNIPERGY</sequence>
<dbReference type="Proteomes" id="UP001296969">
    <property type="component" value="Unassembled WGS sequence"/>
</dbReference>
<keyword evidence="2" id="KW-0677">Repeat</keyword>
<protein>
    <submittedName>
        <fullName evidence="7">RHS repeat protein</fullName>
    </submittedName>
</protein>
<dbReference type="PRINTS" id="PR00394">
    <property type="entry name" value="RHSPROTEIN"/>
</dbReference>
<proteinExistence type="inferred from homology"/>
<evidence type="ECO:0000256" key="2">
    <source>
        <dbReference type="ARBA" id="ARBA00022737"/>
    </source>
</evidence>
<dbReference type="Gene3D" id="2.180.10.10">
    <property type="entry name" value="RHS repeat-associated core"/>
    <property type="match status" value="1"/>
</dbReference>
<keyword evidence="9" id="KW-1185">Reference proteome</keyword>